<accession>A0A6L9MNB2</accession>
<comment type="function">
    <text evidence="7">Catalyzes the decarboxylation of 3-oxo-tetronate 4-phosphate to dihydroxyacetone phosphate (DHAP) and CO(2).</text>
</comment>
<proteinExistence type="inferred from homology"/>
<dbReference type="AlphaFoldDB" id="A0A6L9MNB2"/>
<keyword evidence="4" id="KW-0862">Zinc</keyword>
<evidence type="ECO:0000256" key="8">
    <source>
        <dbReference type="ARBA" id="ARBA00044772"/>
    </source>
</evidence>
<dbReference type="RefSeq" id="WP_163045749.1">
    <property type="nucleotide sequence ID" value="NZ_JAAAMJ010000022.1"/>
</dbReference>
<dbReference type="PANTHER" id="PTHR22789:SF0">
    <property type="entry name" value="3-OXO-TETRONATE 4-PHOSPHATE DECARBOXYLASE-RELATED"/>
    <property type="match status" value="1"/>
</dbReference>
<comment type="caution">
    <text evidence="13">The sequence shown here is derived from an EMBL/GenBank/DDBJ whole genome shotgun (WGS) entry which is preliminary data.</text>
</comment>
<dbReference type="InterPro" id="IPR036409">
    <property type="entry name" value="Aldolase_II/adducin_N_sf"/>
</dbReference>
<organism evidence="13 14">
    <name type="scientific">Aurantimonas aggregata</name>
    <dbReference type="NCBI Taxonomy" id="2047720"/>
    <lineage>
        <taxon>Bacteria</taxon>
        <taxon>Pseudomonadati</taxon>
        <taxon>Pseudomonadota</taxon>
        <taxon>Alphaproteobacteria</taxon>
        <taxon>Hyphomicrobiales</taxon>
        <taxon>Aurantimonadaceae</taxon>
        <taxon>Aurantimonas</taxon>
    </lineage>
</organism>
<dbReference type="GO" id="GO:0016832">
    <property type="term" value="F:aldehyde-lyase activity"/>
    <property type="evidence" value="ECO:0007669"/>
    <property type="project" value="InterPro"/>
</dbReference>
<evidence type="ECO:0000256" key="6">
    <source>
        <dbReference type="ARBA" id="ARBA00023277"/>
    </source>
</evidence>
<evidence type="ECO:0000256" key="5">
    <source>
        <dbReference type="ARBA" id="ARBA00023239"/>
    </source>
</evidence>
<dbReference type="Pfam" id="PF00596">
    <property type="entry name" value="Aldolase_II"/>
    <property type="match status" value="1"/>
</dbReference>
<evidence type="ECO:0000256" key="4">
    <source>
        <dbReference type="ARBA" id="ARBA00022833"/>
    </source>
</evidence>
<dbReference type="InterPro" id="IPR050197">
    <property type="entry name" value="Aldolase_class_II_sugar_metab"/>
</dbReference>
<name>A0A6L9MNB2_9HYPH</name>
<dbReference type="NCBIfam" id="NF006000">
    <property type="entry name" value="PRK08130.1"/>
    <property type="match status" value="1"/>
</dbReference>
<evidence type="ECO:0000256" key="1">
    <source>
        <dbReference type="ARBA" id="ARBA00001947"/>
    </source>
</evidence>
<evidence type="ECO:0000256" key="7">
    <source>
        <dbReference type="ARBA" id="ARBA00044745"/>
    </source>
</evidence>
<dbReference type="Gene3D" id="3.40.225.10">
    <property type="entry name" value="Class II aldolase/adducin N-terminal domain"/>
    <property type="match status" value="1"/>
</dbReference>
<dbReference type="EC" id="4.1.1.104" evidence="8"/>
<evidence type="ECO:0000259" key="12">
    <source>
        <dbReference type="SMART" id="SM01007"/>
    </source>
</evidence>
<evidence type="ECO:0000256" key="3">
    <source>
        <dbReference type="ARBA" id="ARBA00022723"/>
    </source>
</evidence>
<comment type="similarity">
    <text evidence="2">Belongs to the aldolase class II family. AraD/FucA subfamily.</text>
</comment>
<dbReference type="PANTHER" id="PTHR22789">
    <property type="entry name" value="FUCULOSE PHOSPHATE ALDOLASE"/>
    <property type="match status" value="1"/>
</dbReference>
<keyword evidence="5" id="KW-0456">Lyase</keyword>
<feature type="domain" description="Class II aldolase/adducin N-terminal" evidence="12">
    <location>
        <begin position="12"/>
        <end position="191"/>
    </location>
</feature>
<dbReference type="EMBL" id="JAAAMJ010000022">
    <property type="protein sequence ID" value="NDV88898.1"/>
    <property type="molecule type" value="Genomic_DNA"/>
</dbReference>
<evidence type="ECO:0000313" key="13">
    <source>
        <dbReference type="EMBL" id="NDV88898.1"/>
    </source>
</evidence>
<dbReference type="InterPro" id="IPR050013">
    <property type="entry name" value="OtnC"/>
</dbReference>
<dbReference type="GO" id="GO:0005829">
    <property type="term" value="C:cytosol"/>
    <property type="evidence" value="ECO:0007669"/>
    <property type="project" value="TreeGrafter"/>
</dbReference>
<dbReference type="NCBIfam" id="NF043034">
    <property type="entry name" value="OxoTetrPhDc"/>
    <property type="match status" value="1"/>
</dbReference>
<dbReference type="SMART" id="SM01007">
    <property type="entry name" value="Aldolase_II"/>
    <property type="match status" value="1"/>
</dbReference>
<dbReference type="Proteomes" id="UP000476332">
    <property type="component" value="Unassembled WGS sequence"/>
</dbReference>
<evidence type="ECO:0000256" key="2">
    <source>
        <dbReference type="ARBA" id="ARBA00010037"/>
    </source>
</evidence>
<sequence>MTAPHEINAARELIARTGETLYNRQLAHGSAGNLSIRLDDGTLLLTPTNSSLGYLDPARLSHLASDGRLLDGDPPSKEAFFHLAVYDERPTAQAVVHLHSTHCVAVSCLCHETTDDVLPPLTAYHVMRVGRLPLVPYFRPGDQALAGAVRKVAKDHHAMLLANHGPIVAGKSLRDAAWTYEELEETAKLFFLLGDRKTSPLDAAQIAEINRAFPS</sequence>
<keyword evidence="14" id="KW-1185">Reference proteome</keyword>
<comment type="catalytic activity">
    <reaction evidence="10">
        <text>3-dehydro-4-O-phospho-D-erythronate + H(+) = dihydroxyacetone phosphate + CO2</text>
        <dbReference type="Rhea" id="RHEA:52416"/>
        <dbReference type="ChEBI" id="CHEBI:15378"/>
        <dbReference type="ChEBI" id="CHEBI:16526"/>
        <dbReference type="ChEBI" id="CHEBI:57642"/>
        <dbReference type="ChEBI" id="CHEBI:136593"/>
        <dbReference type="EC" id="4.1.1.104"/>
    </reaction>
</comment>
<evidence type="ECO:0000256" key="10">
    <source>
        <dbReference type="ARBA" id="ARBA00047520"/>
    </source>
</evidence>
<keyword evidence="3" id="KW-0479">Metal-binding</keyword>
<dbReference type="FunFam" id="3.40.225.10:FF:000008">
    <property type="entry name" value="Sugar aldolase"/>
    <property type="match status" value="1"/>
</dbReference>
<dbReference type="SUPFAM" id="SSF53639">
    <property type="entry name" value="AraD/HMP-PK domain-like"/>
    <property type="match status" value="1"/>
</dbReference>
<dbReference type="GO" id="GO:0019323">
    <property type="term" value="P:pentose catabolic process"/>
    <property type="evidence" value="ECO:0007669"/>
    <property type="project" value="InterPro"/>
</dbReference>
<gene>
    <name evidence="13" type="ORF">GTW51_19615</name>
</gene>
<keyword evidence="6" id="KW-0119">Carbohydrate metabolism</keyword>
<reference evidence="13 14" key="1">
    <citation type="submission" date="2020-01" db="EMBL/GenBank/DDBJ databases">
        <title>Genomes of bacteria type strains.</title>
        <authorList>
            <person name="Chen J."/>
            <person name="Zhu S."/>
            <person name="Chen J."/>
        </authorList>
    </citation>
    <scope>NUCLEOTIDE SEQUENCE [LARGE SCALE GENOMIC DNA]</scope>
    <source>
        <strain evidence="13 14">KCTC 52919</strain>
    </source>
</reference>
<comment type="cofactor">
    <cofactor evidence="1">
        <name>Zn(2+)</name>
        <dbReference type="ChEBI" id="CHEBI:29105"/>
    </cofactor>
</comment>
<evidence type="ECO:0000313" key="14">
    <source>
        <dbReference type="Proteomes" id="UP000476332"/>
    </source>
</evidence>
<comment type="catalytic activity">
    <reaction evidence="11">
        <text>3-dehydro-4-O-phospho-L-erythronate + H(+) = dihydroxyacetone phosphate + CO2</text>
        <dbReference type="Rhea" id="RHEA:52404"/>
        <dbReference type="ChEBI" id="CHEBI:15378"/>
        <dbReference type="ChEBI" id="CHEBI:16526"/>
        <dbReference type="ChEBI" id="CHEBI:57642"/>
        <dbReference type="ChEBI" id="CHEBI:136592"/>
        <dbReference type="EC" id="4.1.1.104"/>
    </reaction>
</comment>
<evidence type="ECO:0000256" key="11">
    <source>
        <dbReference type="ARBA" id="ARBA00048603"/>
    </source>
</evidence>
<dbReference type="GO" id="GO:0046872">
    <property type="term" value="F:metal ion binding"/>
    <property type="evidence" value="ECO:0007669"/>
    <property type="project" value="UniProtKB-KW"/>
</dbReference>
<protein>
    <recommendedName>
        <fullName evidence="9">3-oxo-tetronate 4-phosphate decarboxylase</fullName>
        <ecNumber evidence="8">4.1.1.104</ecNumber>
    </recommendedName>
</protein>
<evidence type="ECO:0000256" key="9">
    <source>
        <dbReference type="ARBA" id="ARBA00044803"/>
    </source>
</evidence>
<dbReference type="InterPro" id="IPR001303">
    <property type="entry name" value="Aldolase_II/adducin_N"/>
</dbReference>